<dbReference type="GO" id="GO:0006620">
    <property type="term" value="P:post-translational protein targeting to endoplasmic reticulum membrane"/>
    <property type="evidence" value="ECO:0007669"/>
    <property type="project" value="TreeGrafter"/>
</dbReference>
<keyword evidence="4" id="KW-0732">Signal</keyword>
<dbReference type="InterPro" id="IPR019734">
    <property type="entry name" value="TPR_rpt"/>
</dbReference>
<keyword evidence="2 3" id="KW-0802">TPR repeat</keyword>
<dbReference type="PROSITE" id="PS50005">
    <property type="entry name" value="TPR"/>
    <property type="match status" value="2"/>
</dbReference>
<dbReference type="PANTHER" id="PTHR45831">
    <property type="entry name" value="LD24721P"/>
    <property type="match status" value="1"/>
</dbReference>
<evidence type="ECO:0000256" key="2">
    <source>
        <dbReference type="ARBA" id="ARBA00022803"/>
    </source>
</evidence>
<organism evidence="5 6">
    <name type="scientific">Thalassobacter stenotrophicus</name>
    <dbReference type="NCBI Taxonomy" id="266809"/>
    <lineage>
        <taxon>Bacteria</taxon>
        <taxon>Pseudomonadati</taxon>
        <taxon>Pseudomonadota</taxon>
        <taxon>Alphaproteobacteria</taxon>
        <taxon>Rhodobacterales</taxon>
        <taxon>Roseobacteraceae</taxon>
        <taxon>Thalassobacter</taxon>
    </lineage>
</organism>
<dbReference type="Proteomes" id="UP000051298">
    <property type="component" value="Unassembled WGS sequence"/>
</dbReference>
<evidence type="ECO:0000256" key="3">
    <source>
        <dbReference type="PROSITE-ProRule" id="PRU00339"/>
    </source>
</evidence>
<dbReference type="eggNOG" id="COG0457">
    <property type="taxonomic scope" value="Bacteria"/>
</dbReference>
<dbReference type="SMART" id="SM00028">
    <property type="entry name" value="TPR"/>
    <property type="match status" value="3"/>
</dbReference>
<evidence type="ECO:0000256" key="4">
    <source>
        <dbReference type="SAM" id="SignalP"/>
    </source>
</evidence>
<dbReference type="AlphaFoldDB" id="A0A0P1F4K3"/>
<dbReference type="EMBL" id="CYRX01000033">
    <property type="protein sequence ID" value="CUH62303.1"/>
    <property type="molecule type" value="Genomic_DNA"/>
</dbReference>
<evidence type="ECO:0000313" key="5">
    <source>
        <dbReference type="EMBL" id="CUH62303.1"/>
    </source>
</evidence>
<dbReference type="GO" id="GO:0060090">
    <property type="term" value="F:molecular adaptor activity"/>
    <property type="evidence" value="ECO:0007669"/>
    <property type="project" value="TreeGrafter"/>
</dbReference>
<keyword evidence="1" id="KW-0677">Repeat</keyword>
<accession>A0A0P1F4K3</accession>
<dbReference type="PANTHER" id="PTHR45831:SF2">
    <property type="entry name" value="LD24721P"/>
    <property type="match status" value="1"/>
</dbReference>
<name>A0A0P1F4K3_9RHOB</name>
<feature type="chain" id="PRO_5006062279" evidence="4">
    <location>
        <begin position="32"/>
        <end position="192"/>
    </location>
</feature>
<gene>
    <name evidence="5" type="ORF">THS5294_03617</name>
</gene>
<reference evidence="5 6" key="1">
    <citation type="submission" date="2015-09" db="EMBL/GenBank/DDBJ databases">
        <authorList>
            <consortium name="Swine Surveillance"/>
        </authorList>
    </citation>
    <scope>NUCLEOTIDE SEQUENCE [LARGE SCALE GENOMIC DNA]</scope>
    <source>
        <strain evidence="5 6">CECT 5294</strain>
    </source>
</reference>
<feature type="signal peptide" evidence="4">
    <location>
        <begin position="1"/>
        <end position="31"/>
    </location>
</feature>
<proteinExistence type="predicted"/>
<dbReference type="InterPro" id="IPR047150">
    <property type="entry name" value="SGT"/>
</dbReference>
<dbReference type="GO" id="GO:0016020">
    <property type="term" value="C:membrane"/>
    <property type="evidence" value="ECO:0007669"/>
    <property type="project" value="TreeGrafter"/>
</dbReference>
<sequence>MNKMEHPVRTLNRLLAILCAGYVTFVGAAHAQGREDDARELLETLREAPVEEAARLTGEILERWSHSGSAALDYLLSRGRDALDAEDYGAAIEHLTALTDHAPDFAEGWNARGTAFFLTERFGLAAADLERALALNPNHFGALSGLGVIYERIDQPKAALQAFEEALKIHPHMEDVRAAVERLRAQTQGVAL</sequence>
<evidence type="ECO:0000256" key="1">
    <source>
        <dbReference type="ARBA" id="ARBA00022737"/>
    </source>
</evidence>
<dbReference type="RefSeq" id="WP_058124761.1">
    <property type="nucleotide sequence ID" value="NZ_CYRX01000033.1"/>
</dbReference>
<evidence type="ECO:0000313" key="6">
    <source>
        <dbReference type="Proteomes" id="UP000051298"/>
    </source>
</evidence>
<feature type="repeat" description="TPR" evidence="3">
    <location>
        <begin position="106"/>
        <end position="139"/>
    </location>
</feature>
<dbReference type="SUPFAM" id="SSF48452">
    <property type="entry name" value="TPR-like"/>
    <property type="match status" value="1"/>
</dbReference>
<dbReference type="Gene3D" id="1.25.40.10">
    <property type="entry name" value="Tetratricopeptide repeat domain"/>
    <property type="match status" value="1"/>
</dbReference>
<dbReference type="Pfam" id="PF13432">
    <property type="entry name" value="TPR_16"/>
    <property type="match status" value="1"/>
</dbReference>
<dbReference type="InterPro" id="IPR011990">
    <property type="entry name" value="TPR-like_helical_dom_sf"/>
</dbReference>
<protein>
    <submittedName>
        <fullName evidence="5">Putative PEP-CTERM system TPR-repeat lipoprotein</fullName>
    </submittedName>
</protein>
<dbReference type="STRING" id="266809.PM03_03450"/>
<feature type="repeat" description="TPR" evidence="3">
    <location>
        <begin position="140"/>
        <end position="173"/>
    </location>
</feature>
<keyword evidence="5" id="KW-0449">Lipoprotein</keyword>
<dbReference type="GO" id="GO:0072380">
    <property type="term" value="C:TRC complex"/>
    <property type="evidence" value="ECO:0007669"/>
    <property type="project" value="TreeGrafter"/>
</dbReference>